<dbReference type="InterPro" id="IPR004299">
    <property type="entry name" value="MBOAT_fam"/>
</dbReference>
<dbReference type="Pfam" id="PF03062">
    <property type="entry name" value="MBOAT"/>
    <property type="match status" value="1"/>
</dbReference>
<evidence type="ECO:0000256" key="1">
    <source>
        <dbReference type="ARBA" id="ARBA00004651"/>
    </source>
</evidence>
<feature type="transmembrane region" description="Helical" evidence="14">
    <location>
        <begin position="353"/>
        <end position="375"/>
    </location>
</feature>
<comment type="subcellular location">
    <subcellularLocation>
        <location evidence="1">Cell membrane</location>
        <topology evidence="1">Multi-pass membrane protein</topology>
    </subcellularLocation>
</comment>
<name>A0ABZ3D3Q7_9PROT</name>
<evidence type="ECO:0000256" key="4">
    <source>
        <dbReference type="ARBA" id="ARBA00016084"/>
    </source>
</evidence>
<evidence type="ECO:0000256" key="7">
    <source>
        <dbReference type="ARBA" id="ARBA00022692"/>
    </source>
</evidence>
<dbReference type="PANTHER" id="PTHR13285:SF23">
    <property type="entry name" value="TEICHOIC ACID D-ALANYLTRANSFERASE"/>
    <property type="match status" value="1"/>
</dbReference>
<dbReference type="PIRSF" id="PIRSF016636">
    <property type="entry name" value="AlgI_DltB"/>
    <property type="match status" value="1"/>
</dbReference>
<evidence type="ECO:0000256" key="13">
    <source>
        <dbReference type="PIRNR" id="PIRNR016636"/>
    </source>
</evidence>
<keyword evidence="11 13" id="KW-0012">Acyltransferase</keyword>
<keyword evidence="7 14" id="KW-0812">Transmembrane</keyword>
<dbReference type="Proteomes" id="UP001449795">
    <property type="component" value="Chromosome"/>
</dbReference>
<feature type="transmembrane region" description="Helical" evidence="14">
    <location>
        <begin position="310"/>
        <end position="333"/>
    </location>
</feature>
<keyword evidence="16" id="KW-1185">Reference proteome</keyword>
<dbReference type="PANTHER" id="PTHR13285">
    <property type="entry name" value="ACYLTRANSFERASE"/>
    <property type="match status" value="1"/>
</dbReference>
<comment type="similarity">
    <text evidence="3 13">Belongs to the membrane-bound acyltransferase family.</text>
</comment>
<keyword evidence="6 13" id="KW-0808">Transferase</keyword>
<keyword evidence="5 13" id="KW-1003">Cell membrane</keyword>
<feature type="transmembrane region" description="Helical" evidence="14">
    <location>
        <begin position="49"/>
        <end position="67"/>
    </location>
</feature>
<gene>
    <name evidence="15" type="ORF">AAC691_19435</name>
</gene>
<dbReference type="InterPro" id="IPR024194">
    <property type="entry name" value="Ac/AlaTfrase_AlgI/DltB"/>
</dbReference>
<evidence type="ECO:0000256" key="2">
    <source>
        <dbReference type="ARBA" id="ARBA00005182"/>
    </source>
</evidence>
<evidence type="ECO:0000256" key="12">
    <source>
        <dbReference type="ARBA" id="ARBA00031030"/>
    </source>
</evidence>
<evidence type="ECO:0000313" key="15">
    <source>
        <dbReference type="EMBL" id="XAE42398.1"/>
    </source>
</evidence>
<evidence type="ECO:0000313" key="16">
    <source>
        <dbReference type="Proteomes" id="UP001449795"/>
    </source>
</evidence>
<dbReference type="InterPro" id="IPR028362">
    <property type="entry name" value="AlgI"/>
</dbReference>
<accession>A0ABZ3D3Q7</accession>
<comment type="pathway">
    <text evidence="2">Glycan biosynthesis; alginate biosynthesis.</text>
</comment>
<organism evidence="15 16">
    <name type="scientific">Nguyenibacter vanlangensis</name>
    <dbReference type="NCBI Taxonomy" id="1216886"/>
    <lineage>
        <taxon>Bacteria</taxon>
        <taxon>Pseudomonadati</taxon>
        <taxon>Pseudomonadota</taxon>
        <taxon>Alphaproteobacteria</taxon>
        <taxon>Acetobacterales</taxon>
        <taxon>Acetobacteraceae</taxon>
        <taxon>Nguyenibacter</taxon>
    </lineage>
</organism>
<keyword evidence="8" id="KW-0016">Alginate biosynthesis</keyword>
<feature type="transmembrane region" description="Helical" evidence="14">
    <location>
        <begin position="74"/>
        <end position="97"/>
    </location>
</feature>
<evidence type="ECO:0000256" key="8">
    <source>
        <dbReference type="ARBA" id="ARBA00022841"/>
    </source>
</evidence>
<evidence type="ECO:0000256" key="6">
    <source>
        <dbReference type="ARBA" id="ARBA00022679"/>
    </source>
</evidence>
<dbReference type="PIRSF" id="PIRSF500217">
    <property type="entry name" value="AlgI"/>
    <property type="match status" value="1"/>
</dbReference>
<sequence length="462" mass="51292">MLFTTQSFLLGFLPATLLLFHLCAGRRVARQLVLVGASLLFYGFWNWRFVPALVALTLLNWGLGRAWATSRRRIWPIGGIVINLLTLGFFKYANFFADSVAHLAGWRHLAWAITLPLGISFFAFQKIAYHADLLRGARPVRSALDFLEFVTFFPQLIAGPIVRHHEIVPQFDTDPHGPDLWENLSRGAMLLLLGLAKKVGLADTLAQTCNPLFDQAAHGAALNLAQGWVAALSYTLEIFFDFSGYSDMAIGMALLFGLRLPFNFDVPYRATSIRQFWQRWHMTLSRFLRDYLYIPLGGNRHGAVRQSANLFATMALGGLWHGAGWTFVAWGVLHGLALSVNHAWTRLASRLALRLPAVAAWALTMLFVIVGWVLFRAPDFPTAGRVLRAMAGLQGVGHAWPRDAAVFWIALGVALIGPSSQDAVLRMLRPTTLLAVPAGIAFVLLLLLIGGRIPDAFIYFQF</sequence>
<protein>
    <recommendedName>
        <fullName evidence="4">Probable alginate O-acetylase AlgI</fullName>
    </recommendedName>
    <alternativeName>
        <fullName evidence="12">Alginate biosynthesis protein AlgI</fullName>
    </alternativeName>
</protein>
<feature type="transmembrane region" description="Helical" evidence="14">
    <location>
        <begin position="109"/>
        <end position="129"/>
    </location>
</feature>
<evidence type="ECO:0000256" key="10">
    <source>
        <dbReference type="ARBA" id="ARBA00023136"/>
    </source>
</evidence>
<dbReference type="EMBL" id="CP152276">
    <property type="protein sequence ID" value="XAE42398.1"/>
    <property type="molecule type" value="Genomic_DNA"/>
</dbReference>
<keyword evidence="10 13" id="KW-0472">Membrane</keyword>
<evidence type="ECO:0000256" key="9">
    <source>
        <dbReference type="ARBA" id="ARBA00022989"/>
    </source>
</evidence>
<dbReference type="InterPro" id="IPR051085">
    <property type="entry name" value="MB_O-acyltransferase"/>
</dbReference>
<keyword evidence="9 14" id="KW-1133">Transmembrane helix</keyword>
<evidence type="ECO:0000256" key="5">
    <source>
        <dbReference type="ARBA" id="ARBA00022475"/>
    </source>
</evidence>
<reference evidence="15 16" key="1">
    <citation type="submission" date="2024-04" db="EMBL/GenBank/DDBJ databases">
        <title>Complete genome sequence of Nguyenibacter vanlangesis HBCM-1154, a strain capable of nitrogen fixation, IAA production, and phosphorus solubilization isolated from sugarcane soil.</title>
        <authorList>
            <person name="MY HANH P."/>
        </authorList>
    </citation>
    <scope>NUCLEOTIDE SEQUENCE [LARGE SCALE GENOMIC DNA]</scope>
    <source>
        <strain evidence="15 16">HBCM 1154</strain>
    </source>
</reference>
<evidence type="ECO:0000256" key="14">
    <source>
        <dbReference type="SAM" id="Phobius"/>
    </source>
</evidence>
<dbReference type="RefSeq" id="WP_342628145.1">
    <property type="nucleotide sequence ID" value="NZ_CP152276.1"/>
</dbReference>
<evidence type="ECO:0000256" key="3">
    <source>
        <dbReference type="ARBA" id="ARBA00010323"/>
    </source>
</evidence>
<feature type="transmembrane region" description="Helical" evidence="14">
    <location>
        <begin position="433"/>
        <end position="453"/>
    </location>
</feature>
<proteinExistence type="inferred from homology"/>
<evidence type="ECO:0000256" key="11">
    <source>
        <dbReference type="ARBA" id="ARBA00023315"/>
    </source>
</evidence>